<keyword evidence="4" id="KW-1185">Reference proteome</keyword>
<reference evidence="3 4" key="1">
    <citation type="submission" date="2018-11" db="EMBL/GenBank/DDBJ databases">
        <title>Trebonia kvetii gen.nov., sp.nov., a novel acidophilic actinobacterium, and proposal of the new actinobacterial family Treboniaceae fam. nov.</title>
        <authorList>
            <person name="Rapoport D."/>
            <person name="Sagova-Mareckova M."/>
            <person name="Sedlacek I."/>
            <person name="Provaznik J."/>
            <person name="Kralova S."/>
            <person name="Pavlinic D."/>
            <person name="Benes V."/>
            <person name="Kopecky J."/>
        </authorList>
    </citation>
    <scope>NUCLEOTIDE SEQUENCE [LARGE SCALE GENOMIC DNA]</scope>
    <source>
        <strain evidence="3 4">15Tr583</strain>
    </source>
</reference>
<comment type="caution">
    <text evidence="3">The sequence shown here is derived from an EMBL/GenBank/DDBJ whole genome shotgun (WGS) entry which is preliminary data.</text>
</comment>
<accession>A0A6P2C465</accession>
<dbReference type="Pfam" id="PF04264">
    <property type="entry name" value="YceI"/>
    <property type="match status" value="1"/>
</dbReference>
<dbReference type="PANTHER" id="PTHR34406">
    <property type="entry name" value="PROTEIN YCEI"/>
    <property type="match status" value="1"/>
</dbReference>
<dbReference type="InterPro" id="IPR036761">
    <property type="entry name" value="TTHA0802/YceI-like_sf"/>
</dbReference>
<sequence>MSSALATASIPGYLAGTWKADPAHSEVGFSGRHLLISNTRGRFPGYKVTIVTGEDPLLSSVTATIELASVDTRLKMRDDHLRSADYLDVEKYPVMTYRSTGIRRADGGDWVIDGELTLHGVTRPVPLALEVLGFGTDPWGGQRAGFSATARISRRDFGIGYADGVDAGGAAVADKVSVTLDIEAVLQP</sequence>
<comment type="similarity">
    <text evidence="1">Belongs to the UPF0312 family.</text>
</comment>
<dbReference type="SUPFAM" id="SSF101874">
    <property type="entry name" value="YceI-like"/>
    <property type="match status" value="1"/>
</dbReference>
<evidence type="ECO:0000256" key="1">
    <source>
        <dbReference type="ARBA" id="ARBA00008812"/>
    </source>
</evidence>
<dbReference type="InterPro" id="IPR007372">
    <property type="entry name" value="Lipid/polyisoprenoid-bd_YceI"/>
</dbReference>
<dbReference type="RefSeq" id="WP_145850713.1">
    <property type="nucleotide sequence ID" value="NZ_RPFW01000001.1"/>
</dbReference>
<dbReference type="Gene3D" id="2.40.128.110">
    <property type="entry name" value="Lipid/polyisoprenoid-binding, YceI-like"/>
    <property type="match status" value="1"/>
</dbReference>
<feature type="domain" description="Lipid/polyisoprenoid-binding YceI-like" evidence="2">
    <location>
        <begin position="17"/>
        <end position="185"/>
    </location>
</feature>
<gene>
    <name evidence="3" type="ORF">EAS64_00330</name>
</gene>
<dbReference type="AlphaFoldDB" id="A0A6P2C465"/>
<name>A0A6P2C465_9ACTN</name>
<dbReference type="OrthoDB" id="9811006at2"/>
<dbReference type="EMBL" id="RPFW01000001">
    <property type="protein sequence ID" value="TVZ05960.1"/>
    <property type="molecule type" value="Genomic_DNA"/>
</dbReference>
<proteinExistence type="inferred from homology"/>
<evidence type="ECO:0000313" key="4">
    <source>
        <dbReference type="Proteomes" id="UP000460272"/>
    </source>
</evidence>
<dbReference type="SMART" id="SM00867">
    <property type="entry name" value="YceI"/>
    <property type="match status" value="1"/>
</dbReference>
<protein>
    <submittedName>
        <fullName evidence="3">Polyisoprenoid-binding protein</fullName>
    </submittedName>
</protein>
<organism evidence="3 4">
    <name type="scientific">Trebonia kvetii</name>
    <dbReference type="NCBI Taxonomy" id="2480626"/>
    <lineage>
        <taxon>Bacteria</taxon>
        <taxon>Bacillati</taxon>
        <taxon>Actinomycetota</taxon>
        <taxon>Actinomycetes</taxon>
        <taxon>Streptosporangiales</taxon>
        <taxon>Treboniaceae</taxon>
        <taxon>Trebonia</taxon>
    </lineage>
</organism>
<evidence type="ECO:0000259" key="2">
    <source>
        <dbReference type="SMART" id="SM00867"/>
    </source>
</evidence>
<evidence type="ECO:0000313" key="3">
    <source>
        <dbReference type="EMBL" id="TVZ05960.1"/>
    </source>
</evidence>
<dbReference type="Proteomes" id="UP000460272">
    <property type="component" value="Unassembled WGS sequence"/>
</dbReference>
<dbReference type="PANTHER" id="PTHR34406:SF1">
    <property type="entry name" value="PROTEIN YCEI"/>
    <property type="match status" value="1"/>
</dbReference>